<dbReference type="PROSITE" id="PS50088">
    <property type="entry name" value="ANK_REPEAT"/>
    <property type="match status" value="5"/>
</dbReference>
<dbReference type="PROSITE" id="PS50297">
    <property type="entry name" value="ANK_REP_REGION"/>
    <property type="match status" value="4"/>
</dbReference>
<feature type="repeat" description="ANK" evidence="3">
    <location>
        <begin position="84"/>
        <end position="105"/>
    </location>
</feature>
<gene>
    <name evidence="4" type="ORF">CEP52_017486</name>
</gene>
<dbReference type="PRINTS" id="PR01415">
    <property type="entry name" value="ANKYRIN"/>
</dbReference>
<protein>
    <submittedName>
        <fullName evidence="4">Uncharacterized protein</fullName>
    </submittedName>
</protein>
<dbReference type="PANTHER" id="PTHR24166:SF48">
    <property type="entry name" value="PROTEIN VAPYRIN"/>
    <property type="match status" value="1"/>
</dbReference>
<evidence type="ECO:0000256" key="3">
    <source>
        <dbReference type="PROSITE-ProRule" id="PRU00023"/>
    </source>
</evidence>
<sequence length="283" mass="29947">VVKLLLEKGADLSVASNDGWTPLNIASNNGHVEVVKVLVEKGANISVANNNGLTPLIAASVNGHAEVVKLLLEKGADVSITNNDGLTPLIVASANGHVEVIELLLGFPDINVNKPDRSGRTALFFASRFGQHQAVQVLLSKSGINPDTGDWTGSTPLFAAVANGHLEVVELLIAGGATVVKQDGVGRDLIWWAWRTGNPQIPQLLVQHAERVGSHMPHDPTPNHAISTPFDPKAAWCDACTLSIREGCGYFCSGCDNGGFGLCAECFDGGIRCREDSHVLVLR</sequence>
<dbReference type="SMART" id="SM00248">
    <property type="entry name" value="ANK"/>
    <property type="match status" value="5"/>
</dbReference>
<keyword evidence="1" id="KW-0677">Repeat</keyword>
<feature type="non-terminal residue" evidence="4">
    <location>
        <position position="1"/>
    </location>
</feature>
<feature type="repeat" description="ANK" evidence="3">
    <location>
        <begin position="1"/>
        <end position="17"/>
    </location>
</feature>
<organism evidence="4 5">
    <name type="scientific">Fusarium oligoseptatum</name>
    <dbReference type="NCBI Taxonomy" id="2604345"/>
    <lineage>
        <taxon>Eukaryota</taxon>
        <taxon>Fungi</taxon>
        <taxon>Dikarya</taxon>
        <taxon>Ascomycota</taxon>
        <taxon>Pezizomycotina</taxon>
        <taxon>Sordariomycetes</taxon>
        <taxon>Hypocreomycetidae</taxon>
        <taxon>Hypocreales</taxon>
        <taxon>Nectriaceae</taxon>
        <taxon>Fusarium</taxon>
        <taxon>Fusarium solani species complex</taxon>
    </lineage>
</organism>
<evidence type="ECO:0000256" key="2">
    <source>
        <dbReference type="ARBA" id="ARBA00023043"/>
    </source>
</evidence>
<dbReference type="Pfam" id="PF12796">
    <property type="entry name" value="Ank_2"/>
    <property type="match status" value="2"/>
</dbReference>
<dbReference type="InterPro" id="IPR036770">
    <property type="entry name" value="Ankyrin_rpt-contain_sf"/>
</dbReference>
<proteinExistence type="predicted"/>
<comment type="caution">
    <text evidence="4">The sequence shown here is derived from an EMBL/GenBank/DDBJ whole genome shotgun (WGS) entry which is preliminary data.</text>
</comment>
<dbReference type="AlphaFoldDB" id="A0A428RQA0"/>
<dbReference type="EMBL" id="NKCK01000582">
    <property type="protein sequence ID" value="RSL79756.1"/>
    <property type="molecule type" value="Genomic_DNA"/>
</dbReference>
<dbReference type="Gene3D" id="1.25.40.20">
    <property type="entry name" value="Ankyrin repeat-containing domain"/>
    <property type="match status" value="3"/>
</dbReference>
<dbReference type="InterPro" id="IPR050889">
    <property type="entry name" value="Dendritic_Spine_Reg/Scaffold"/>
</dbReference>
<keyword evidence="2 3" id="KW-0040">ANK repeat</keyword>
<feature type="repeat" description="ANK" evidence="3">
    <location>
        <begin position="152"/>
        <end position="184"/>
    </location>
</feature>
<dbReference type="Proteomes" id="UP000287144">
    <property type="component" value="Unassembled WGS sequence"/>
</dbReference>
<evidence type="ECO:0000313" key="5">
    <source>
        <dbReference type="Proteomes" id="UP000287144"/>
    </source>
</evidence>
<dbReference type="STRING" id="1325735.A0A428RQA0"/>
<accession>A0A428RQA0</accession>
<dbReference type="Pfam" id="PF13637">
    <property type="entry name" value="Ank_4"/>
    <property type="match status" value="1"/>
</dbReference>
<dbReference type="PANTHER" id="PTHR24166">
    <property type="entry name" value="ROLLING PEBBLES, ISOFORM B"/>
    <property type="match status" value="1"/>
</dbReference>
<evidence type="ECO:0000313" key="4">
    <source>
        <dbReference type="EMBL" id="RSL79756.1"/>
    </source>
</evidence>
<dbReference type="InterPro" id="IPR002110">
    <property type="entry name" value="Ankyrin_rpt"/>
</dbReference>
<feature type="repeat" description="ANK" evidence="3">
    <location>
        <begin position="18"/>
        <end position="50"/>
    </location>
</feature>
<feature type="repeat" description="ANK" evidence="3">
    <location>
        <begin position="51"/>
        <end position="83"/>
    </location>
</feature>
<reference evidence="4 5" key="1">
    <citation type="submission" date="2017-06" db="EMBL/GenBank/DDBJ databases">
        <title>Comparative genomic analysis of Ambrosia Fusariam Clade fungi.</title>
        <authorList>
            <person name="Stajich J.E."/>
            <person name="Carrillo J."/>
            <person name="Kijimoto T."/>
            <person name="Eskalen A."/>
            <person name="O'Donnell K."/>
            <person name="Kasson M."/>
        </authorList>
    </citation>
    <scope>NUCLEOTIDE SEQUENCE [LARGE SCALE GENOMIC DNA]</scope>
    <source>
        <strain evidence="4 5">NRRL62579</strain>
    </source>
</reference>
<evidence type="ECO:0000256" key="1">
    <source>
        <dbReference type="ARBA" id="ARBA00022737"/>
    </source>
</evidence>
<name>A0A428RQA0_9HYPO</name>
<keyword evidence="5" id="KW-1185">Reference proteome</keyword>
<dbReference type="SUPFAM" id="SSF48403">
    <property type="entry name" value="Ankyrin repeat"/>
    <property type="match status" value="1"/>
</dbReference>